<evidence type="ECO:0000313" key="6">
    <source>
        <dbReference type="Proteomes" id="UP000664398"/>
    </source>
</evidence>
<evidence type="ECO:0000313" key="5">
    <source>
        <dbReference type="EMBL" id="MBO1805131.1"/>
    </source>
</evidence>
<sequence length="367" mass="39134">MTNAEPMRPTLSEVAREAGVGRSSAARVLGNYGSVSEHTRSRVLLAAKRLGYETDELARSMSRGVTMTIGVVLADIANPFFAAVSRGIADEARRAGYGVLLVNSDENVELEDEAVRLLVGKRVDGIIVAPAGGADASAEALRWAADRGTPVVQVDRTLNDFEADAVVMDNRDAGRAAAERLIAAGHRRIALAWGPARPSRRRVTPEALLRWARTSELSSVGERFLGYADALEAAGIPLDPGLVMTGEQTSAGVRDFMRSLLATEPPTAVIATELDAVVAVLAEVRESGLRLPEDLSLVGFDDSPWADVYTPPLTMLRQPAQLLGQRAAERLVVRMTGDRGVRTLDHLPVELNCSGGEGSVAPPREDA</sequence>
<gene>
    <name evidence="5" type="ORF">J4H91_07335</name>
</gene>
<dbReference type="EMBL" id="JAGDYL010000009">
    <property type="protein sequence ID" value="MBO1805131.1"/>
    <property type="molecule type" value="Genomic_DNA"/>
</dbReference>
<dbReference type="InterPro" id="IPR001761">
    <property type="entry name" value="Peripla_BP/Lac1_sug-bd_dom"/>
</dbReference>
<accession>A0A939RYR1</accession>
<name>A0A939RYR1_9MICO</name>
<dbReference type="InterPro" id="IPR010982">
    <property type="entry name" value="Lambda_DNA-bd_dom_sf"/>
</dbReference>
<dbReference type="InterPro" id="IPR028082">
    <property type="entry name" value="Peripla_BP_I"/>
</dbReference>
<protein>
    <submittedName>
        <fullName evidence="5">LacI family DNA-binding transcriptional regulator</fullName>
    </submittedName>
</protein>
<dbReference type="RefSeq" id="WP_208045610.1">
    <property type="nucleotide sequence ID" value="NZ_JAGDYL010000009.1"/>
</dbReference>
<dbReference type="Pfam" id="PF00532">
    <property type="entry name" value="Peripla_BP_1"/>
    <property type="match status" value="1"/>
</dbReference>
<dbReference type="PANTHER" id="PTHR30146">
    <property type="entry name" value="LACI-RELATED TRANSCRIPTIONAL REPRESSOR"/>
    <property type="match status" value="1"/>
</dbReference>
<feature type="domain" description="HTH lacI-type" evidence="4">
    <location>
        <begin position="9"/>
        <end position="63"/>
    </location>
</feature>
<organism evidence="5 6">
    <name type="scientific">Leucobacter ruminantium</name>
    <dbReference type="NCBI Taxonomy" id="1289170"/>
    <lineage>
        <taxon>Bacteria</taxon>
        <taxon>Bacillati</taxon>
        <taxon>Actinomycetota</taxon>
        <taxon>Actinomycetes</taxon>
        <taxon>Micrococcales</taxon>
        <taxon>Microbacteriaceae</taxon>
        <taxon>Leucobacter</taxon>
    </lineage>
</organism>
<evidence type="ECO:0000256" key="2">
    <source>
        <dbReference type="ARBA" id="ARBA00023125"/>
    </source>
</evidence>
<proteinExistence type="predicted"/>
<dbReference type="SUPFAM" id="SSF47413">
    <property type="entry name" value="lambda repressor-like DNA-binding domains"/>
    <property type="match status" value="1"/>
</dbReference>
<keyword evidence="1" id="KW-0805">Transcription regulation</keyword>
<dbReference type="GO" id="GO:0003700">
    <property type="term" value="F:DNA-binding transcription factor activity"/>
    <property type="evidence" value="ECO:0007669"/>
    <property type="project" value="TreeGrafter"/>
</dbReference>
<evidence type="ECO:0000256" key="1">
    <source>
        <dbReference type="ARBA" id="ARBA00023015"/>
    </source>
</evidence>
<evidence type="ECO:0000259" key="4">
    <source>
        <dbReference type="PROSITE" id="PS50932"/>
    </source>
</evidence>
<dbReference type="AlphaFoldDB" id="A0A939RYR1"/>
<dbReference type="SUPFAM" id="SSF53822">
    <property type="entry name" value="Periplasmic binding protein-like I"/>
    <property type="match status" value="1"/>
</dbReference>
<dbReference type="Gene3D" id="3.40.50.2300">
    <property type="match status" value="2"/>
</dbReference>
<comment type="caution">
    <text evidence="5">The sequence shown here is derived from an EMBL/GenBank/DDBJ whole genome shotgun (WGS) entry which is preliminary data.</text>
</comment>
<reference evidence="5" key="1">
    <citation type="submission" date="2021-03" db="EMBL/GenBank/DDBJ databases">
        <title>Leucobacter chromiisoli sp. nov., isolated from chromium-containing soil of chemical plant.</title>
        <authorList>
            <person name="Xu Z."/>
        </authorList>
    </citation>
    <scope>NUCLEOTIDE SEQUENCE</scope>
    <source>
        <strain evidence="5">A2</strain>
    </source>
</reference>
<dbReference type="Pfam" id="PF00356">
    <property type="entry name" value="LacI"/>
    <property type="match status" value="1"/>
</dbReference>
<keyword evidence="2 5" id="KW-0238">DNA-binding</keyword>
<dbReference type="PROSITE" id="PS00356">
    <property type="entry name" value="HTH_LACI_1"/>
    <property type="match status" value="1"/>
</dbReference>
<dbReference type="GO" id="GO:0000976">
    <property type="term" value="F:transcription cis-regulatory region binding"/>
    <property type="evidence" value="ECO:0007669"/>
    <property type="project" value="TreeGrafter"/>
</dbReference>
<keyword evidence="3" id="KW-0804">Transcription</keyword>
<dbReference type="InterPro" id="IPR000843">
    <property type="entry name" value="HTH_LacI"/>
</dbReference>
<dbReference type="PROSITE" id="PS50932">
    <property type="entry name" value="HTH_LACI_2"/>
    <property type="match status" value="1"/>
</dbReference>
<dbReference type="PANTHER" id="PTHR30146:SF109">
    <property type="entry name" value="HTH-TYPE TRANSCRIPTIONAL REGULATOR GALS"/>
    <property type="match status" value="1"/>
</dbReference>
<dbReference type="Proteomes" id="UP000664398">
    <property type="component" value="Unassembled WGS sequence"/>
</dbReference>
<keyword evidence="6" id="KW-1185">Reference proteome</keyword>
<dbReference type="SMART" id="SM00354">
    <property type="entry name" value="HTH_LACI"/>
    <property type="match status" value="1"/>
</dbReference>
<evidence type="ECO:0000256" key="3">
    <source>
        <dbReference type="ARBA" id="ARBA00023163"/>
    </source>
</evidence>
<dbReference type="Gene3D" id="1.10.260.40">
    <property type="entry name" value="lambda repressor-like DNA-binding domains"/>
    <property type="match status" value="1"/>
</dbReference>
<dbReference type="CDD" id="cd01392">
    <property type="entry name" value="HTH_LacI"/>
    <property type="match status" value="1"/>
</dbReference>